<dbReference type="InterPro" id="IPR002493">
    <property type="entry name" value="Herpes_UL25"/>
</dbReference>
<keyword evidence="8" id="KW-1185">Reference proteome</keyword>
<keyword evidence="5" id="KW-0231">Viral genome packaging</keyword>
<dbReference type="GO" id="GO:0019072">
    <property type="term" value="P:viral genome packaging"/>
    <property type="evidence" value="ECO:0007669"/>
    <property type="project" value="InterPro"/>
</dbReference>
<feature type="region of interest" description="Disordered" evidence="6">
    <location>
        <begin position="100"/>
        <end position="119"/>
    </location>
</feature>
<dbReference type="KEGG" id="vg:65099550"/>
<protein>
    <submittedName>
        <fullName evidence="7">ORF19</fullName>
    </submittedName>
</protein>
<evidence type="ECO:0000256" key="1">
    <source>
        <dbReference type="ARBA" id="ARBA00022561"/>
    </source>
</evidence>
<evidence type="ECO:0000313" key="8">
    <source>
        <dbReference type="Proteomes" id="UP000297089"/>
    </source>
</evidence>
<keyword evidence="2" id="KW-1048">Host nucleus</keyword>
<dbReference type="Pfam" id="PF01499">
    <property type="entry name" value="Herpes_UL25"/>
    <property type="match status" value="1"/>
</dbReference>
<evidence type="ECO:0000256" key="5">
    <source>
        <dbReference type="ARBA" id="ARBA00023219"/>
    </source>
</evidence>
<dbReference type="GO" id="GO:0019028">
    <property type="term" value="C:viral capsid"/>
    <property type="evidence" value="ECO:0007669"/>
    <property type="project" value="UniProtKB-KW"/>
</dbReference>
<proteinExistence type="inferred from homology"/>
<keyword evidence="1" id="KW-0167">Capsid protein</keyword>
<accession>A0A0B5CYS0</accession>
<evidence type="ECO:0000256" key="2">
    <source>
        <dbReference type="ARBA" id="ARBA00022562"/>
    </source>
</evidence>
<evidence type="ECO:0000256" key="4">
    <source>
        <dbReference type="ARBA" id="ARBA00022844"/>
    </source>
</evidence>
<evidence type="ECO:0000256" key="6">
    <source>
        <dbReference type="SAM" id="MobiDB-lite"/>
    </source>
</evidence>
<dbReference type="HAMAP" id="MF_04025">
    <property type="entry name" value="HSV_CVC2"/>
    <property type="match status" value="1"/>
</dbReference>
<sequence>MRALEKCYMRYPRRPTQPTTSNFWTPHPNNVLFIHKPSLMEEKRNAFVMRNRQLALRVHALKKNLLRLELDNVLQTHQRETEMVMRDIETIQDMVGDLRAPNKNPAETERSTDQLPKIAPPTRGDTFVVTIAPGDAGFTVNQDLRLELLPGLYMNQNQWLPQYGPWYSSLTDNAMQRRVFPRDLRGNTNFQNSTSLKLMSAVISTIASITQDFYADIRNISDTQAALCLLNGYYSHRTGTPLPDTREGLWNNLGAKLALLISHLKQNTKGLGFEFTYSNSKQRTSLAPLNKETKYHADFFTNHVVFATLTQSGLLPGSKNPGTGQAPGPDLVYIIATTVFGEDVPPFQAYQWNLRAGLSALGCLVLVYVLLELAQVTPKSPHRRLNLTSLLGERFSQVEDQPVSRQYLKKGQLFDFLTENYISPLLTHAPDAPSSFLFPGVYLTALEARSISHLKHARPFVNLTGSRFNEIFDILNQKLTFRDAGSLVQAQTSLRLTAEEGLATILSHPSPPGLAHEIMKNQFGVHDDYDRLYFLVLGYLPVATSIV</sequence>
<keyword evidence="3" id="KW-1188">Viral release from host cell</keyword>
<organism evidence="7 8">
    <name type="scientific">macacine gammaherpesvirus 12</name>
    <dbReference type="NCBI Taxonomy" id="2560571"/>
    <lineage>
        <taxon>Viruses</taxon>
        <taxon>Duplodnaviria</taxon>
        <taxon>Heunggongvirae</taxon>
        <taxon>Peploviricota</taxon>
        <taxon>Herviviricetes</taxon>
        <taxon>Herpesvirales</taxon>
        <taxon>Orthoherpesviridae</taxon>
        <taxon>Gammaherpesvirinae</taxon>
        <taxon>Rhadinovirus</taxon>
        <taxon>Rhadinovirus macacinegamma12</taxon>
    </lineage>
</organism>
<keyword evidence="4" id="KW-0946">Virion</keyword>
<reference evidence="7 8" key="1">
    <citation type="submission" date="2018-02" db="EMBL/GenBank/DDBJ databases">
        <title>Complete genome sequence of MneRV2, the pig-tailed macaque RV2 rhadinovirus, and evolutionary relationship with rhesus macaque RRV and human herpesvirus 8/KSHV.</title>
        <authorList>
            <person name="Rose T.M."/>
            <person name="Bruce A.G."/>
        </authorList>
    </citation>
    <scope>NUCLEOTIDE SEQUENCE [LARGE SCALE GENOMIC DNA]</scope>
    <source>
        <strain evidence="7 8">J97167</strain>
    </source>
</reference>
<name>A0A0B5CYS0_9GAMA</name>
<evidence type="ECO:0000313" key="7">
    <source>
        <dbReference type="EMBL" id="AJE29660.1"/>
    </source>
</evidence>
<dbReference type="EMBL" id="KP265674">
    <property type="protein sequence ID" value="AJE29660.1"/>
    <property type="molecule type" value="Genomic_DNA"/>
</dbReference>
<dbReference type="Proteomes" id="UP000297089">
    <property type="component" value="Segment"/>
</dbReference>
<gene>
    <name evidence="7" type="primary">ORF19</name>
</gene>
<evidence type="ECO:0000256" key="3">
    <source>
        <dbReference type="ARBA" id="ARBA00022612"/>
    </source>
</evidence>